<keyword evidence="2" id="KW-1185">Reference proteome</keyword>
<dbReference type="RefSeq" id="WP_117298098.1">
    <property type="nucleotide sequence ID" value="NZ_QVQT02000002.1"/>
</dbReference>
<protein>
    <submittedName>
        <fullName evidence="1">Uncharacterized protein</fullName>
    </submittedName>
</protein>
<dbReference type="AlphaFoldDB" id="A0A372IQX7"/>
<dbReference type="EMBL" id="QVQT01000002">
    <property type="protein sequence ID" value="RFU17350.1"/>
    <property type="molecule type" value="Genomic_DNA"/>
</dbReference>
<organism evidence="1 2">
    <name type="scientific">Paracidobacterium acidisoli</name>
    <dbReference type="NCBI Taxonomy" id="2303751"/>
    <lineage>
        <taxon>Bacteria</taxon>
        <taxon>Pseudomonadati</taxon>
        <taxon>Acidobacteriota</taxon>
        <taxon>Terriglobia</taxon>
        <taxon>Terriglobales</taxon>
        <taxon>Acidobacteriaceae</taxon>
        <taxon>Paracidobacterium</taxon>
    </lineage>
</organism>
<proteinExistence type="predicted"/>
<evidence type="ECO:0000313" key="1">
    <source>
        <dbReference type="EMBL" id="RFU17350.1"/>
    </source>
</evidence>
<reference evidence="1 2" key="1">
    <citation type="submission" date="2018-08" db="EMBL/GenBank/DDBJ databases">
        <title>Acidipila sp. 4G-K13, an acidobacterium isolated from forest soil.</title>
        <authorList>
            <person name="Gao Z.-H."/>
            <person name="Qiu L.-H."/>
        </authorList>
    </citation>
    <scope>NUCLEOTIDE SEQUENCE [LARGE SCALE GENOMIC DNA]</scope>
    <source>
        <strain evidence="1 2">4G-K13</strain>
    </source>
</reference>
<gene>
    <name evidence="1" type="ORF">D0Y96_04085</name>
</gene>
<dbReference type="OrthoDB" id="120928at2"/>
<evidence type="ECO:0000313" key="2">
    <source>
        <dbReference type="Proteomes" id="UP000264702"/>
    </source>
</evidence>
<dbReference type="Proteomes" id="UP000264702">
    <property type="component" value="Unassembled WGS sequence"/>
</dbReference>
<sequence length="150" mass="16768">MLQTSATGTGHIGRWIVTAIPYGWTWVPGFGIQRSGETIIPGNVYLREDELLVGNQLVLYVQAQITLMKQSFRDAMIAGPLLTPFPGAEEAAMLMLKHQPMNQVSVLQVQQYVRVASWIGIVTLTTIESELLRIRPDFDQFLKLLQIAAE</sequence>
<accession>A0A372IQX7</accession>
<comment type="caution">
    <text evidence="1">The sequence shown here is derived from an EMBL/GenBank/DDBJ whole genome shotgun (WGS) entry which is preliminary data.</text>
</comment>
<name>A0A372IQX7_9BACT</name>